<feature type="compositionally biased region" description="Basic and acidic residues" evidence="1">
    <location>
        <begin position="307"/>
        <end position="320"/>
    </location>
</feature>
<dbReference type="EMBL" id="LBMM01004925">
    <property type="protein sequence ID" value="KMQ91984.1"/>
    <property type="molecule type" value="Genomic_DNA"/>
</dbReference>
<evidence type="ECO:0000256" key="1">
    <source>
        <dbReference type="SAM" id="MobiDB-lite"/>
    </source>
</evidence>
<dbReference type="AlphaFoldDB" id="A0A0J7KP05"/>
<dbReference type="STRING" id="67767.A0A0J7KP05"/>
<comment type="caution">
    <text evidence="3">The sequence shown here is derived from an EMBL/GenBank/DDBJ whole genome shotgun (WGS) entry which is preliminary data.</text>
</comment>
<dbReference type="InterPro" id="IPR050951">
    <property type="entry name" value="Retrovirus_Pol_polyprotein"/>
</dbReference>
<feature type="compositionally biased region" description="Basic and acidic residues" evidence="1">
    <location>
        <begin position="259"/>
        <end position="293"/>
    </location>
</feature>
<feature type="region of interest" description="Disordered" evidence="1">
    <location>
        <begin position="258"/>
        <end position="320"/>
    </location>
</feature>
<dbReference type="InterPro" id="IPR001584">
    <property type="entry name" value="Integrase_cat-core"/>
</dbReference>
<dbReference type="PaxDb" id="67767-A0A0J7KP05"/>
<proteinExistence type="predicted"/>
<name>A0A0J7KP05_LASNI</name>
<dbReference type="InterPro" id="IPR012337">
    <property type="entry name" value="RNaseH-like_sf"/>
</dbReference>
<dbReference type="OrthoDB" id="7693964at2759"/>
<dbReference type="PROSITE" id="PS50994">
    <property type="entry name" value="INTEGRASE"/>
    <property type="match status" value="1"/>
</dbReference>
<evidence type="ECO:0000313" key="3">
    <source>
        <dbReference type="EMBL" id="KMQ91984.1"/>
    </source>
</evidence>
<accession>A0A0J7KP05</accession>
<gene>
    <name evidence="3" type="ORF">RF55_8090</name>
</gene>
<organism evidence="3 4">
    <name type="scientific">Lasius niger</name>
    <name type="common">Black garden ant</name>
    <dbReference type="NCBI Taxonomy" id="67767"/>
    <lineage>
        <taxon>Eukaryota</taxon>
        <taxon>Metazoa</taxon>
        <taxon>Ecdysozoa</taxon>
        <taxon>Arthropoda</taxon>
        <taxon>Hexapoda</taxon>
        <taxon>Insecta</taxon>
        <taxon>Pterygota</taxon>
        <taxon>Neoptera</taxon>
        <taxon>Endopterygota</taxon>
        <taxon>Hymenoptera</taxon>
        <taxon>Apocrita</taxon>
        <taxon>Aculeata</taxon>
        <taxon>Formicoidea</taxon>
        <taxon>Formicidae</taxon>
        <taxon>Formicinae</taxon>
        <taxon>Lasius</taxon>
        <taxon>Lasius</taxon>
    </lineage>
</organism>
<dbReference type="PANTHER" id="PTHR37984">
    <property type="entry name" value="PROTEIN CBG26694"/>
    <property type="match status" value="1"/>
</dbReference>
<dbReference type="GO" id="GO:0003676">
    <property type="term" value="F:nucleic acid binding"/>
    <property type="evidence" value="ECO:0007669"/>
    <property type="project" value="InterPro"/>
</dbReference>
<keyword evidence="4" id="KW-1185">Reference proteome</keyword>
<feature type="domain" description="Integrase catalytic" evidence="2">
    <location>
        <begin position="93"/>
        <end position="201"/>
    </location>
</feature>
<dbReference type="InterPro" id="IPR036397">
    <property type="entry name" value="RNaseH_sf"/>
</dbReference>
<dbReference type="PANTHER" id="PTHR37984:SF5">
    <property type="entry name" value="PROTEIN NYNRIN-LIKE"/>
    <property type="match status" value="1"/>
</dbReference>
<dbReference type="Proteomes" id="UP000036403">
    <property type="component" value="Unassembled WGS sequence"/>
</dbReference>
<evidence type="ECO:0000313" key="4">
    <source>
        <dbReference type="Proteomes" id="UP000036403"/>
    </source>
</evidence>
<dbReference type="Gene3D" id="3.30.420.10">
    <property type="entry name" value="Ribonuclease H-like superfamily/Ribonuclease H"/>
    <property type="match status" value="1"/>
</dbReference>
<dbReference type="Pfam" id="PF00665">
    <property type="entry name" value="rve"/>
    <property type="match status" value="1"/>
</dbReference>
<dbReference type="GO" id="GO:0015074">
    <property type="term" value="P:DNA integration"/>
    <property type="evidence" value="ECO:0007669"/>
    <property type="project" value="InterPro"/>
</dbReference>
<protein>
    <submittedName>
        <fullName evidence="3">Transposon ty3-g gag-pol polyprotein isoform x2</fullName>
    </submittedName>
</protein>
<reference evidence="3 4" key="1">
    <citation type="submission" date="2015-04" db="EMBL/GenBank/DDBJ databases">
        <title>Lasius niger genome sequencing.</title>
        <authorList>
            <person name="Konorov E.A."/>
            <person name="Nikitin M.A."/>
            <person name="Kirill M.V."/>
            <person name="Chang P."/>
        </authorList>
    </citation>
    <scope>NUCLEOTIDE SEQUENCE [LARGE SCALE GENOMIC DNA]</scope>
    <source>
        <tissue evidence="3">Whole</tissue>
    </source>
</reference>
<evidence type="ECO:0000259" key="2">
    <source>
        <dbReference type="PROSITE" id="PS50994"/>
    </source>
</evidence>
<sequence>MCRRRGIHKYAQSPTEQAINTEDEDDRATIFTLTSDEDEVLMYQMQDKDLQRKIKILREKTPENYNPHEKCSLHCLMTKTMGKPARELHPIPPGVRPFDVIHVDHLGPFIKSTRGNKYILVMINNLTKFVKLMASKNTNAENVVKQLTEVVMEYGAPNRIVTDRGTCFTSAKFTKFCTKHGIQHILNLSRHAQANGMVERYEVEDLVFMKTVPQASGESTKLQPKNRGPLIITKILPNDTYGIMTLRPDALGRKYTSTAHEDKVDKDELISKEPHYPLHQSDNKIETDDERPKNQPRKKSRGINFSSKKESRDINHTTKA</sequence>
<dbReference type="SUPFAM" id="SSF53098">
    <property type="entry name" value="Ribonuclease H-like"/>
    <property type="match status" value="1"/>
</dbReference>